<comment type="similarity">
    <text evidence="1">Belongs to the GroES chaperonin family.</text>
</comment>
<dbReference type="PANTHER" id="PTHR10772">
    <property type="entry name" value="10 KDA HEAT SHOCK PROTEIN"/>
    <property type="match status" value="1"/>
</dbReference>
<dbReference type="InterPro" id="IPR011032">
    <property type="entry name" value="GroES-like_sf"/>
</dbReference>
<reference evidence="3" key="1">
    <citation type="journal article" date="2015" name="Nature">
        <title>Complex archaea that bridge the gap between prokaryotes and eukaryotes.</title>
        <authorList>
            <person name="Spang A."/>
            <person name="Saw J.H."/>
            <person name="Jorgensen S.L."/>
            <person name="Zaremba-Niedzwiedzka K."/>
            <person name="Martijn J."/>
            <person name="Lind A.E."/>
            <person name="van Eijk R."/>
            <person name="Schleper C."/>
            <person name="Guy L."/>
            <person name="Ettema T.J."/>
        </authorList>
    </citation>
    <scope>NUCLEOTIDE SEQUENCE</scope>
</reference>
<dbReference type="Pfam" id="PF00166">
    <property type="entry name" value="Cpn10"/>
    <property type="match status" value="1"/>
</dbReference>
<dbReference type="FunFam" id="2.30.33.40:FF:000001">
    <property type="entry name" value="10 kDa chaperonin"/>
    <property type="match status" value="1"/>
</dbReference>
<name>A0A0F9EHB8_9ZZZZ</name>
<evidence type="ECO:0000256" key="2">
    <source>
        <dbReference type="ARBA" id="ARBA00023186"/>
    </source>
</evidence>
<dbReference type="SUPFAM" id="SSF50129">
    <property type="entry name" value="GroES-like"/>
    <property type="match status" value="1"/>
</dbReference>
<organism evidence="3">
    <name type="scientific">marine sediment metagenome</name>
    <dbReference type="NCBI Taxonomy" id="412755"/>
    <lineage>
        <taxon>unclassified sequences</taxon>
        <taxon>metagenomes</taxon>
        <taxon>ecological metagenomes</taxon>
    </lineage>
</organism>
<dbReference type="PANTHER" id="PTHR10772:SF63">
    <property type="entry name" value="20 KDA CHAPERONIN, CHLOROPLASTIC"/>
    <property type="match status" value="1"/>
</dbReference>
<gene>
    <name evidence="3" type="ORF">LCGC14_2367420</name>
</gene>
<accession>A0A0F9EHB8</accession>
<dbReference type="PRINTS" id="PR00297">
    <property type="entry name" value="CHAPERONIN10"/>
</dbReference>
<comment type="caution">
    <text evidence="3">The sequence shown here is derived from an EMBL/GenBank/DDBJ whole genome shotgun (WGS) entry which is preliminary data.</text>
</comment>
<evidence type="ECO:0000313" key="3">
    <source>
        <dbReference type="EMBL" id="KKL41727.1"/>
    </source>
</evidence>
<dbReference type="Gene3D" id="2.30.33.40">
    <property type="entry name" value="GroES chaperonin"/>
    <property type="match status" value="1"/>
</dbReference>
<dbReference type="GO" id="GO:0051087">
    <property type="term" value="F:protein-folding chaperone binding"/>
    <property type="evidence" value="ECO:0007669"/>
    <property type="project" value="TreeGrafter"/>
</dbReference>
<dbReference type="CDD" id="cd00320">
    <property type="entry name" value="cpn10"/>
    <property type="match status" value="1"/>
</dbReference>
<dbReference type="GO" id="GO:0051082">
    <property type="term" value="F:unfolded protein binding"/>
    <property type="evidence" value="ECO:0007669"/>
    <property type="project" value="TreeGrafter"/>
</dbReference>
<dbReference type="EMBL" id="LAZR01034821">
    <property type="protein sequence ID" value="KKL41727.1"/>
    <property type="molecule type" value="Genomic_DNA"/>
</dbReference>
<evidence type="ECO:0000256" key="1">
    <source>
        <dbReference type="ARBA" id="ARBA00006975"/>
    </source>
</evidence>
<sequence>MKFIPVLDRILLDIDKPEEETKSGIIIPVKHQNVQQTAIVLAVGPGKPNKDGVLMPMSVKVGDRIIFVKHCSIEIKIDDKEYGYITNDDIVGILK</sequence>
<dbReference type="GO" id="GO:0005524">
    <property type="term" value="F:ATP binding"/>
    <property type="evidence" value="ECO:0007669"/>
    <property type="project" value="InterPro"/>
</dbReference>
<keyword evidence="2" id="KW-0143">Chaperone</keyword>
<dbReference type="InterPro" id="IPR020818">
    <property type="entry name" value="Chaperonin_GroES"/>
</dbReference>
<proteinExistence type="inferred from homology"/>
<dbReference type="InterPro" id="IPR037124">
    <property type="entry name" value="Chaperonin_GroES_sf"/>
</dbReference>
<protein>
    <recommendedName>
        <fullName evidence="4">10 kDa chaperonin</fullName>
    </recommendedName>
</protein>
<dbReference type="AlphaFoldDB" id="A0A0F9EHB8"/>
<dbReference type="GO" id="GO:0046872">
    <property type="term" value="F:metal ion binding"/>
    <property type="evidence" value="ECO:0007669"/>
    <property type="project" value="TreeGrafter"/>
</dbReference>
<evidence type="ECO:0008006" key="4">
    <source>
        <dbReference type="Google" id="ProtNLM"/>
    </source>
</evidence>
<dbReference type="HAMAP" id="MF_00580">
    <property type="entry name" value="CH10"/>
    <property type="match status" value="1"/>
</dbReference>
<dbReference type="SMART" id="SM00883">
    <property type="entry name" value="Cpn10"/>
    <property type="match status" value="1"/>
</dbReference>
<dbReference type="GO" id="GO:0044183">
    <property type="term" value="F:protein folding chaperone"/>
    <property type="evidence" value="ECO:0007669"/>
    <property type="project" value="InterPro"/>
</dbReference>